<gene>
    <name evidence="1" type="ORF">BL240_10220</name>
</gene>
<reference evidence="1 2" key="1">
    <citation type="submission" date="2016-12" db="EMBL/GenBank/DDBJ databases">
        <title>Draft Genome Sequence of Mercury Resistant Pseudomonas DRA525.</title>
        <authorList>
            <person name="Drace K.M."/>
        </authorList>
    </citation>
    <scope>NUCLEOTIDE SEQUENCE [LARGE SCALE GENOMIC DNA]</scope>
    <source>
        <strain evidence="1 2">DRA525</strain>
    </source>
</reference>
<dbReference type="InterPro" id="IPR006487">
    <property type="entry name" value="Phage_lambda_L"/>
</dbReference>
<dbReference type="GO" id="GO:0046718">
    <property type="term" value="P:symbiont entry into host cell"/>
    <property type="evidence" value="ECO:0007669"/>
    <property type="project" value="InterPro"/>
</dbReference>
<dbReference type="RefSeq" id="WP_075044703.1">
    <property type="nucleotide sequence ID" value="NZ_CP018743.1"/>
</dbReference>
<name>A0A1L5PNU1_PSEPU</name>
<dbReference type="AlphaFoldDB" id="A0A1L5PNU1"/>
<dbReference type="Pfam" id="PF05100">
    <property type="entry name" value="Phage_tail_L"/>
    <property type="match status" value="1"/>
</dbReference>
<dbReference type="Proteomes" id="UP000185146">
    <property type="component" value="Chromosome"/>
</dbReference>
<dbReference type="NCBIfam" id="TIGR01600">
    <property type="entry name" value="phage_tail_L"/>
    <property type="match status" value="1"/>
</dbReference>
<proteinExistence type="predicted"/>
<accession>A0A1L5PNU1</accession>
<protein>
    <submittedName>
        <fullName evidence="1">Phage minor tail protein L</fullName>
    </submittedName>
</protein>
<evidence type="ECO:0000313" key="2">
    <source>
        <dbReference type="Proteomes" id="UP000185146"/>
    </source>
</evidence>
<dbReference type="GO" id="GO:0030430">
    <property type="term" value="C:host cell cytoplasm"/>
    <property type="evidence" value="ECO:0007669"/>
    <property type="project" value="InterPro"/>
</dbReference>
<dbReference type="GO" id="GO:0051536">
    <property type="term" value="F:iron-sulfur cluster binding"/>
    <property type="evidence" value="ECO:0007669"/>
    <property type="project" value="InterPro"/>
</dbReference>
<organism evidence="1 2">
    <name type="scientific">Pseudomonas putida</name>
    <name type="common">Arthrobacter siderocapsulatus</name>
    <dbReference type="NCBI Taxonomy" id="303"/>
    <lineage>
        <taxon>Bacteria</taxon>
        <taxon>Pseudomonadati</taxon>
        <taxon>Pseudomonadota</taxon>
        <taxon>Gammaproteobacteria</taxon>
        <taxon>Pseudomonadales</taxon>
        <taxon>Pseudomonadaceae</taxon>
        <taxon>Pseudomonas</taxon>
    </lineage>
</organism>
<sequence>MAESIYEDIQKLTPGQYVELYEMDLTNLGGDTYYFHGYTQVGPIYWQGMEYTPWPIKVEGMGMTGEGQQNSPALSVGNVSGLLTALCRIYDDLVDAKIVRHRTMGRFLDAANFPGGNPEADPQEHFADDTYTIDQKKSADDELMVFALKSPLIASDRKLPGRQIVANCCQWLTIGGYRGVYCGYTGSNYATDKDVVTDDPEQDMCSGTLTGCKLRFGANNPLRYGSYPSAGN</sequence>
<dbReference type="EMBL" id="CP018743">
    <property type="protein sequence ID" value="APO81795.1"/>
    <property type="molecule type" value="Genomic_DNA"/>
</dbReference>
<evidence type="ECO:0000313" key="1">
    <source>
        <dbReference type="EMBL" id="APO81795.1"/>
    </source>
</evidence>